<dbReference type="PIRSF" id="PIRSF003135">
    <property type="entry name" value="Primosomal_n"/>
    <property type="match status" value="1"/>
</dbReference>
<name>A0A369AVV3_9BURK</name>
<evidence type="ECO:0000313" key="1">
    <source>
        <dbReference type="EMBL" id="RCX11594.1"/>
    </source>
</evidence>
<gene>
    <name evidence="1" type="ORF">DFR45_101117</name>
</gene>
<dbReference type="GO" id="GO:0003697">
    <property type="term" value="F:single-stranded DNA binding"/>
    <property type="evidence" value="ECO:0007669"/>
    <property type="project" value="InterPro"/>
</dbReference>
<reference evidence="1 2" key="1">
    <citation type="submission" date="2018-07" db="EMBL/GenBank/DDBJ databases">
        <title>Genomic Encyclopedia of Type Strains, Phase IV (KMG-IV): sequencing the most valuable type-strain genomes for metagenomic binning, comparative biology and taxonomic classification.</title>
        <authorList>
            <person name="Goeker M."/>
        </authorList>
    </citation>
    <scope>NUCLEOTIDE SEQUENCE [LARGE SCALE GENOMIC DNA]</scope>
    <source>
        <strain evidence="1 2">DSM 100911</strain>
    </source>
</reference>
<dbReference type="GO" id="GO:0030894">
    <property type="term" value="C:replisome"/>
    <property type="evidence" value="ECO:0007669"/>
    <property type="project" value="InterPro"/>
</dbReference>
<dbReference type="Pfam" id="PF22657">
    <property type="entry name" value="SSB_1"/>
    <property type="match status" value="1"/>
</dbReference>
<comment type="caution">
    <text evidence="1">The sequence shown here is derived from an EMBL/GenBank/DDBJ whole genome shotgun (WGS) entry which is preliminary data.</text>
</comment>
<dbReference type="NCBIfam" id="TIGR04418">
    <property type="entry name" value="PriB_gamma"/>
    <property type="match status" value="1"/>
</dbReference>
<dbReference type="OrthoDB" id="5296916at2"/>
<organism evidence="1 2">
    <name type="scientific">Extensimonas vulgaris</name>
    <dbReference type="NCBI Taxonomy" id="1031594"/>
    <lineage>
        <taxon>Bacteria</taxon>
        <taxon>Pseudomonadati</taxon>
        <taxon>Pseudomonadota</taxon>
        <taxon>Betaproteobacteria</taxon>
        <taxon>Burkholderiales</taxon>
        <taxon>Comamonadaceae</taxon>
        <taxon>Extensimonas</taxon>
    </lineage>
</organism>
<dbReference type="InterPro" id="IPR012340">
    <property type="entry name" value="NA-bd_OB-fold"/>
</dbReference>
<sequence>MRYTPAGMPAIAVRLEHESQQSEAGQPREVRLMLKAVAFGVQAERLAKLELGSRWLFSGFLATPRQRKQVVLHIQDMQPDPDPI</sequence>
<dbReference type="EMBL" id="QPJU01000001">
    <property type="protein sequence ID" value="RCX11594.1"/>
    <property type="molecule type" value="Genomic_DNA"/>
</dbReference>
<accession>A0A369AVV3</accession>
<dbReference type="Proteomes" id="UP000252174">
    <property type="component" value="Unassembled WGS sequence"/>
</dbReference>
<dbReference type="GO" id="GO:0006260">
    <property type="term" value="P:DNA replication"/>
    <property type="evidence" value="ECO:0007669"/>
    <property type="project" value="InterPro"/>
</dbReference>
<dbReference type="SUPFAM" id="SSF50249">
    <property type="entry name" value="Nucleic acid-binding proteins"/>
    <property type="match status" value="1"/>
</dbReference>
<protein>
    <submittedName>
        <fullName evidence="1">Restart primosome assembly protein PriB</fullName>
    </submittedName>
</protein>
<dbReference type="InterPro" id="IPR023646">
    <property type="entry name" value="Prisomal_replication_PriB"/>
</dbReference>
<keyword evidence="2" id="KW-1185">Reference proteome</keyword>
<dbReference type="Gene3D" id="2.40.50.140">
    <property type="entry name" value="Nucleic acid-binding proteins"/>
    <property type="match status" value="1"/>
</dbReference>
<dbReference type="AlphaFoldDB" id="A0A369AVV3"/>
<proteinExistence type="predicted"/>
<evidence type="ECO:0000313" key="2">
    <source>
        <dbReference type="Proteomes" id="UP000252174"/>
    </source>
</evidence>